<feature type="domain" description="GW" evidence="5">
    <location>
        <begin position="273"/>
        <end position="348"/>
    </location>
</feature>
<feature type="region of interest" description="Disordered" evidence="3">
    <location>
        <begin position="157"/>
        <end position="253"/>
    </location>
</feature>
<dbReference type="EMBL" id="PVTO01000009">
    <property type="protein sequence ID" value="PRY82690.1"/>
    <property type="molecule type" value="Genomic_DNA"/>
</dbReference>
<dbReference type="InterPro" id="IPR002508">
    <property type="entry name" value="MurNAc-LAA_cat"/>
</dbReference>
<dbReference type="PANTHER" id="PTHR30404:SF0">
    <property type="entry name" value="N-ACETYLMURAMOYL-L-ALANINE AMIDASE AMIC"/>
    <property type="match status" value="1"/>
</dbReference>
<feature type="compositionally biased region" description="Acidic residues" evidence="3">
    <location>
        <begin position="206"/>
        <end position="222"/>
    </location>
</feature>
<name>A0A2T0W7J9_9LACT</name>
<feature type="chain" id="PRO_5015629490" evidence="4">
    <location>
        <begin position="27"/>
        <end position="941"/>
    </location>
</feature>
<dbReference type="InterPro" id="IPR025987">
    <property type="entry name" value="GW_dom"/>
</dbReference>
<dbReference type="Proteomes" id="UP000238205">
    <property type="component" value="Unassembled WGS sequence"/>
</dbReference>
<dbReference type="SMART" id="SM00646">
    <property type="entry name" value="Ami_3"/>
    <property type="match status" value="1"/>
</dbReference>
<dbReference type="GO" id="GO:0030288">
    <property type="term" value="C:outer membrane-bounded periplasmic space"/>
    <property type="evidence" value="ECO:0007669"/>
    <property type="project" value="TreeGrafter"/>
</dbReference>
<feature type="compositionally biased region" description="Basic and acidic residues" evidence="3">
    <location>
        <begin position="223"/>
        <end position="236"/>
    </location>
</feature>
<dbReference type="AlphaFoldDB" id="A0A2T0W7J9"/>
<dbReference type="RefSeq" id="WP_106192731.1">
    <property type="nucleotide sequence ID" value="NZ_PVTO01000009.1"/>
</dbReference>
<sequence length="941" mass="105608">MFKKKVYSTILTGVLAFTTSVPSVMANIPAVIEGMNEPESEVEGNLFLPFSDLLEIDSTDEQELFSHIFVSISEDSQVVFTHELNDPLIEISIGEHVHYLSKDSEEIRLSLSEGLEDETVIQILVHRLEETDHNYSEQLFEWNVEEFIALIQDYDSEELTEEPTEEPVDDSIESSIEIEEDNENQSEDSEDTDDDTTIEENISALDPEEELEDETEVEELEQDDKVKEIEIEKETGLEEEGEQTTEGIQDSSSLNMRAAEMFNSSVSPERISNGVNVNYTTIVGASGFSIDSLPWGTSGYQRVGTTTQWVNQEVRITQETRNGEYVLIERSNELIGWVDRRALRMAQIGHVNHSKVISLRVRVSSGGYSVDTLPWGTPGYQRMTRTSDFINEEVTAVRQTNNGEYVLLEDSNGSLIGWVDHRAISPAAQKITNGTDVNYTTIVGIGGFTVDSLPWGTSGYQRIDNTRAYENQQVKVVQETRNGEYVLIEQEDKLIGWVDRRALRLAQTGNPRQSTTVQFEATLNRGGYTIDSLPWGTQGYQRIDNTSHYLGEKIRVVRQTHNGNYLLAERNGSLLGWIDHRAVEVTYQVGMVNNSFPVDYYSTVSRGGYSLDTLPWGVEGYQRIQWSQNITGETVKVTQKYGSYVLIEKGGTPLGWIDKSALNGTPQRKTYNEGSVVSYSARLKSGYTIDTLPWGVSGHERLSRTQFYENQEVTVRRQTGSYALIQIGSRVFGWVDRKALQLPVVYIDPGHGGSDPGATNGNTTEAERNLVSALILRDILKARNYEVIMSRTGNQFLSLADRAKDANALNPDIFLSIHHNAMGGAAAGTARGIETFIYHRVASGYGQETNRNNFRTEDPRIAESLRLADAIHPQLINRTGMYNRGLKGNNFHVLRETDMPAVLVELGFIDNASDLALIRSRQFQERAAVAMADGIDRYFKR</sequence>
<dbReference type="SUPFAM" id="SSF53187">
    <property type="entry name" value="Zn-dependent exopeptidases"/>
    <property type="match status" value="1"/>
</dbReference>
<keyword evidence="7" id="KW-1185">Reference proteome</keyword>
<dbReference type="OrthoDB" id="9763643at2"/>
<dbReference type="GO" id="GO:0009253">
    <property type="term" value="P:peptidoglycan catabolic process"/>
    <property type="evidence" value="ECO:0007669"/>
    <property type="project" value="InterPro"/>
</dbReference>
<dbReference type="GO" id="GO:0008745">
    <property type="term" value="F:N-acetylmuramoyl-L-alanine amidase activity"/>
    <property type="evidence" value="ECO:0007669"/>
    <property type="project" value="InterPro"/>
</dbReference>
<organism evidence="6 7">
    <name type="scientific">Alkalibacterium olivapovliticus</name>
    <dbReference type="NCBI Taxonomy" id="99907"/>
    <lineage>
        <taxon>Bacteria</taxon>
        <taxon>Bacillati</taxon>
        <taxon>Bacillota</taxon>
        <taxon>Bacilli</taxon>
        <taxon>Lactobacillales</taxon>
        <taxon>Carnobacteriaceae</taxon>
        <taxon>Alkalibacterium</taxon>
    </lineage>
</organism>
<evidence type="ECO:0000259" key="5">
    <source>
        <dbReference type="PROSITE" id="PS51780"/>
    </source>
</evidence>
<keyword evidence="1 4" id="KW-0732">Signal</keyword>
<dbReference type="Pfam" id="PF13457">
    <property type="entry name" value="GW"/>
    <property type="match status" value="6"/>
</dbReference>
<feature type="compositionally biased region" description="Acidic residues" evidence="3">
    <location>
        <begin position="157"/>
        <end position="198"/>
    </location>
</feature>
<protein>
    <submittedName>
        <fullName evidence="6">N-acetylmuramoyl-L-alanine amidase</fullName>
    </submittedName>
</protein>
<feature type="signal peptide" evidence="4">
    <location>
        <begin position="1"/>
        <end position="26"/>
    </location>
</feature>
<dbReference type="InterPro" id="IPR050695">
    <property type="entry name" value="N-acetylmuramoyl_amidase_3"/>
</dbReference>
<evidence type="ECO:0000256" key="2">
    <source>
        <dbReference type="ARBA" id="ARBA00022801"/>
    </source>
</evidence>
<comment type="caution">
    <text evidence="6">The sequence shown here is derived from an EMBL/GenBank/DDBJ whole genome shotgun (WGS) entry which is preliminary data.</text>
</comment>
<dbReference type="Pfam" id="PF01520">
    <property type="entry name" value="Amidase_3"/>
    <property type="match status" value="1"/>
</dbReference>
<evidence type="ECO:0000256" key="1">
    <source>
        <dbReference type="ARBA" id="ARBA00022729"/>
    </source>
</evidence>
<proteinExistence type="predicted"/>
<dbReference type="CDD" id="cd02696">
    <property type="entry name" value="MurNAc-LAA"/>
    <property type="match status" value="1"/>
</dbReference>
<evidence type="ECO:0000313" key="6">
    <source>
        <dbReference type="EMBL" id="PRY82690.1"/>
    </source>
</evidence>
<dbReference type="SUPFAM" id="SSF82057">
    <property type="entry name" value="Prokaryotic SH3-related domain"/>
    <property type="match status" value="6"/>
</dbReference>
<reference evidence="6 7" key="1">
    <citation type="submission" date="2018-03" db="EMBL/GenBank/DDBJ databases">
        <title>Genomic Encyclopedia of Archaeal and Bacterial Type Strains, Phase II (KMG-II): from individual species to whole genera.</title>
        <authorList>
            <person name="Goeker M."/>
        </authorList>
    </citation>
    <scope>NUCLEOTIDE SEQUENCE [LARGE SCALE GENOMIC DNA]</scope>
    <source>
        <strain evidence="6 7">DSM 13175</strain>
    </source>
</reference>
<dbReference type="InterPro" id="IPR038200">
    <property type="entry name" value="GW_dom_sf"/>
</dbReference>
<feature type="domain" description="GW" evidence="5">
    <location>
        <begin position="433"/>
        <end position="508"/>
    </location>
</feature>
<evidence type="ECO:0000256" key="4">
    <source>
        <dbReference type="SAM" id="SignalP"/>
    </source>
</evidence>
<dbReference type="Gene3D" id="3.40.630.40">
    <property type="entry name" value="Zn-dependent exopeptidases"/>
    <property type="match status" value="1"/>
</dbReference>
<dbReference type="PANTHER" id="PTHR30404">
    <property type="entry name" value="N-ACETYLMURAMOYL-L-ALANINE AMIDASE"/>
    <property type="match status" value="1"/>
</dbReference>
<keyword evidence="2" id="KW-0378">Hydrolase</keyword>
<dbReference type="Gene3D" id="2.30.30.170">
    <property type="match status" value="6"/>
</dbReference>
<accession>A0A2T0W7J9</accession>
<evidence type="ECO:0000313" key="7">
    <source>
        <dbReference type="Proteomes" id="UP000238205"/>
    </source>
</evidence>
<gene>
    <name evidence="6" type="ORF">CLV38_10919</name>
</gene>
<dbReference type="PROSITE" id="PS51780">
    <property type="entry name" value="GW"/>
    <property type="match status" value="2"/>
</dbReference>
<evidence type="ECO:0000256" key="3">
    <source>
        <dbReference type="SAM" id="MobiDB-lite"/>
    </source>
</evidence>